<proteinExistence type="predicted"/>
<gene>
    <name evidence="1" type="ORF">F971_00143</name>
</gene>
<organism evidence="1 2">
    <name type="scientific">Acinetobacter vivianii</name>
    <dbReference type="NCBI Taxonomy" id="1776742"/>
    <lineage>
        <taxon>Bacteria</taxon>
        <taxon>Pseudomonadati</taxon>
        <taxon>Pseudomonadota</taxon>
        <taxon>Gammaproteobacteria</taxon>
        <taxon>Moraxellales</taxon>
        <taxon>Moraxellaceae</taxon>
        <taxon>Acinetobacter</taxon>
    </lineage>
</organism>
<dbReference type="eggNOG" id="ENOG5033HJ9">
    <property type="taxonomic scope" value="Bacteria"/>
</dbReference>
<dbReference type="Proteomes" id="UP000013049">
    <property type="component" value="Unassembled WGS sequence"/>
</dbReference>
<evidence type="ECO:0000313" key="1">
    <source>
        <dbReference type="EMBL" id="ENU94246.1"/>
    </source>
</evidence>
<dbReference type="PATRIC" id="fig|1217712.3.peg.141"/>
<dbReference type="EMBL" id="APPC01000001">
    <property type="protein sequence ID" value="ENU94246.1"/>
    <property type="molecule type" value="Genomic_DNA"/>
</dbReference>
<name>N8V302_9GAMM</name>
<evidence type="ECO:0000313" key="2">
    <source>
        <dbReference type="Proteomes" id="UP000013049"/>
    </source>
</evidence>
<accession>N8V302</accession>
<dbReference type="AlphaFoldDB" id="N8V302"/>
<protein>
    <recommendedName>
        <fullName evidence="3">SMODS-associated and fused to various effectors domain-containing protein</fullName>
    </recommendedName>
</protein>
<comment type="caution">
    <text evidence="1">The sequence shown here is derived from an EMBL/GenBank/DDBJ whole genome shotgun (WGS) entry which is preliminary data.</text>
</comment>
<reference evidence="1 2" key="1">
    <citation type="submission" date="2013-02" db="EMBL/GenBank/DDBJ databases">
        <title>The Genome Sequence of Acinetobacter sp. NIPH 758.</title>
        <authorList>
            <consortium name="The Broad Institute Genome Sequencing Platform"/>
            <consortium name="The Broad Institute Genome Sequencing Center for Infectious Disease"/>
            <person name="Cerqueira G."/>
            <person name="Feldgarden M."/>
            <person name="Courvalin P."/>
            <person name="Perichon B."/>
            <person name="Grillot-Courvalin C."/>
            <person name="Clermont D."/>
            <person name="Rocha E."/>
            <person name="Yoon E.-J."/>
            <person name="Nemec A."/>
            <person name="Walker B."/>
            <person name="Young S.K."/>
            <person name="Zeng Q."/>
            <person name="Gargeya S."/>
            <person name="Fitzgerald M."/>
            <person name="Haas B."/>
            <person name="Abouelleil A."/>
            <person name="Alvarado L."/>
            <person name="Arachchi H.M."/>
            <person name="Berlin A.M."/>
            <person name="Chapman S.B."/>
            <person name="Dewar J."/>
            <person name="Goldberg J."/>
            <person name="Griggs A."/>
            <person name="Gujja S."/>
            <person name="Hansen M."/>
            <person name="Howarth C."/>
            <person name="Imamovic A."/>
            <person name="Larimer J."/>
            <person name="McCowan C."/>
            <person name="Murphy C."/>
            <person name="Neiman D."/>
            <person name="Pearson M."/>
            <person name="Priest M."/>
            <person name="Roberts A."/>
            <person name="Saif S."/>
            <person name="Shea T."/>
            <person name="Sisk P."/>
            <person name="Sykes S."/>
            <person name="Wortman J."/>
            <person name="Nusbaum C."/>
            <person name="Birren B."/>
        </authorList>
    </citation>
    <scope>NUCLEOTIDE SEQUENCE [LARGE SCALE GENOMIC DNA]</scope>
    <source>
        <strain evidence="1 2">NIPH 758</strain>
    </source>
</reference>
<dbReference type="HOGENOM" id="CLU_078146_0_0_6"/>
<sequence length="306" mass="35465">MNITSYTPTDIESKLNDNWDICLFGPPYDDRDTFACEILSSRSTTQYIVKYEASEFQFHFFEINSNTTEIVYTHNLDHFFENFRSKSIVIDSTSFDVAILACLCKSLSENLKTKLDIIYIEPEGYDVKRTFSENDFNPNLSNSTFGFEEAAIPELTKPIEADEHNFFVFLMGYEGHRLSNAFEKLDYNLQNYQFIFGVPSFVYSWEHIPFSTQAHILLEKNENSHDYIKYSGANNLIGTYRLLDEIKAKNRVDNIFLIPLGTKIMGLAAIQFLCNNPNTYILYDYPNKIEGRSKGCQKIHLIKSFL</sequence>
<evidence type="ECO:0008006" key="3">
    <source>
        <dbReference type="Google" id="ProtNLM"/>
    </source>
</evidence>
<dbReference type="RefSeq" id="WP_004770397.1">
    <property type="nucleotide sequence ID" value="NZ_KB849356.1"/>
</dbReference>